<feature type="chain" id="PRO_5028918012" description="Lipoprotein" evidence="1">
    <location>
        <begin position="19"/>
        <end position="129"/>
    </location>
</feature>
<gene>
    <name evidence="2" type="ORF">H9L16_12345</name>
</gene>
<sequence>MPRIVVALLLGSLFGACAYPYNVGVKVADGSTVALMPGQSASLADGLLRYVRVSNDSRCKPDVQCVWAGDAVIELHWMPTRGTARNLSLHLNSQAGPSTAKLETRTVTFTHLARPQPQASLRIDLSSTP</sequence>
<evidence type="ECO:0000313" key="3">
    <source>
        <dbReference type="Proteomes" id="UP000515804"/>
    </source>
</evidence>
<proteinExistence type="predicted"/>
<dbReference type="AlphaFoldDB" id="A0A7G9SNN3"/>
<name>A0A7G9SNN3_9GAMM</name>
<dbReference type="EMBL" id="CP060719">
    <property type="protein sequence ID" value="QNN69458.1"/>
    <property type="molecule type" value="Genomic_DNA"/>
</dbReference>
<evidence type="ECO:0008006" key="4">
    <source>
        <dbReference type="Google" id="ProtNLM"/>
    </source>
</evidence>
<evidence type="ECO:0000256" key="1">
    <source>
        <dbReference type="SAM" id="SignalP"/>
    </source>
</evidence>
<keyword evidence="3" id="KW-1185">Reference proteome</keyword>
<accession>A0A7G9SNN3</accession>
<keyword evidence="1" id="KW-0732">Signal</keyword>
<dbReference type="PROSITE" id="PS51257">
    <property type="entry name" value="PROKAR_LIPOPROTEIN"/>
    <property type="match status" value="1"/>
</dbReference>
<dbReference type="KEGG" id="tcn:H9L16_12345"/>
<organism evidence="2 3">
    <name type="scientific">Thermomonas carbonis</name>
    <dbReference type="NCBI Taxonomy" id="1463158"/>
    <lineage>
        <taxon>Bacteria</taxon>
        <taxon>Pseudomonadati</taxon>
        <taxon>Pseudomonadota</taxon>
        <taxon>Gammaproteobacteria</taxon>
        <taxon>Lysobacterales</taxon>
        <taxon>Lysobacteraceae</taxon>
        <taxon>Thermomonas</taxon>
    </lineage>
</organism>
<protein>
    <recommendedName>
        <fullName evidence="4">Lipoprotein</fullName>
    </recommendedName>
</protein>
<reference evidence="2 3" key="1">
    <citation type="submission" date="2020-08" db="EMBL/GenBank/DDBJ databases">
        <title>Genome sequence of Thermomonas carbonis KCTC 42013T.</title>
        <authorList>
            <person name="Hyun D.-W."/>
            <person name="Bae J.-W."/>
        </authorList>
    </citation>
    <scope>NUCLEOTIDE SEQUENCE [LARGE SCALE GENOMIC DNA]</scope>
    <source>
        <strain evidence="2 3">KCTC 42013</strain>
    </source>
</reference>
<feature type="signal peptide" evidence="1">
    <location>
        <begin position="1"/>
        <end position="18"/>
    </location>
</feature>
<evidence type="ECO:0000313" key="2">
    <source>
        <dbReference type="EMBL" id="QNN69458.1"/>
    </source>
</evidence>
<dbReference type="Proteomes" id="UP000515804">
    <property type="component" value="Chromosome"/>
</dbReference>
<dbReference type="RefSeq" id="WP_187551976.1">
    <property type="nucleotide sequence ID" value="NZ_BMZL01000001.1"/>
</dbReference>